<dbReference type="Gene3D" id="3.40.50.620">
    <property type="entry name" value="HUPs"/>
    <property type="match status" value="1"/>
</dbReference>
<accession>A0A7W4NSD5</accession>
<dbReference type="Proteomes" id="UP000589085">
    <property type="component" value="Unassembled WGS sequence"/>
</dbReference>
<reference evidence="9 10" key="1">
    <citation type="submission" date="2020-04" db="EMBL/GenBank/DDBJ databases">
        <title>Description of novel Gluconacetobacter.</title>
        <authorList>
            <person name="Sombolestani A."/>
        </authorList>
    </citation>
    <scope>NUCLEOTIDE SEQUENCE [LARGE SCALE GENOMIC DNA]</scope>
    <source>
        <strain evidence="9 10">LMG 19747</strain>
    </source>
</reference>
<evidence type="ECO:0000256" key="3">
    <source>
        <dbReference type="ARBA" id="ARBA00022741"/>
    </source>
</evidence>
<evidence type="ECO:0000256" key="6">
    <source>
        <dbReference type="ARBA" id="ARBA00023146"/>
    </source>
</evidence>
<proteinExistence type="inferred from homology"/>
<dbReference type="InterPro" id="IPR049940">
    <property type="entry name" value="GluQ/Sye"/>
</dbReference>
<dbReference type="RefSeq" id="WP_182997950.1">
    <property type="nucleotide sequence ID" value="NZ_JABEQJ010000016.1"/>
</dbReference>
<dbReference type="NCBIfam" id="NF004315">
    <property type="entry name" value="PRK05710.1-4"/>
    <property type="match status" value="1"/>
</dbReference>
<evidence type="ECO:0000313" key="10">
    <source>
        <dbReference type="Proteomes" id="UP000589085"/>
    </source>
</evidence>
<dbReference type="InterPro" id="IPR001412">
    <property type="entry name" value="aa-tRNA-synth_I_CS"/>
</dbReference>
<evidence type="ECO:0000256" key="5">
    <source>
        <dbReference type="ARBA" id="ARBA00022840"/>
    </source>
</evidence>
<evidence type="ECO:0000313" key="9">
    <source>
        <dbReference type="EMBL" id="MBB2161085.1"/>
    </source>
</evidence>
<evidence type="ECO:0000256" key="7">
    <source>
        <dbReference type="RuleBase" id="RU363037"/>
    </source>
</evidence>
<comment type="caution">
    <text evidence="9">The sequence shown here is derived from an EMBL/GenBank/DDBJ whole genome shotgun (WGS) entry which is preliminary data.</text>
</comment>
<keyword evidence="4" id="KW-0862">Zinc</keyword>
<dbReference type="PANTHER" id="PTHR43311">
    <property type="entry name" value="GLUTAMATE--TRNA LIGASE"/>
    <property type="match status" value="1"/>
</dbReference>
<protein>
    <submittedName>
        <fullName evidence="9">tRNA glutamyl-Q(34) synthetase GluQRS</fullName>
        <ecNumber evidence="9">6.1.1.-</ecNumber>
    </submittedName>
</protein>
<dbReference type="GO" id="GO:0004818">
    <property type="term" value="F:glutamate-tRNA ligase activity"/>
    <property type="evidence" value="ECO:0007669"/>
    <property type="project" value="TreeGrafter"/>
</dbReference>
<evidence type="ECO:0000256" key="4">
    <source>
        <dbReference type="ARBA" id="ARBA00022833"/>
    </source>
</evidence>
<organism evidence="9 10">
    <name type="scientific">Gluconacetobacter sacchari</name>
    <dbReference type="NCBI Taxonomy" id="92759"/>
    <lineage>
        <taxon>Bacteria</taxon>
        <taxon>Pseudomonadati</taxon>
        <taxon>Pseudomonadota</taxon>
        <taxon>Alphaproteobacteria</taxon>
        <taxon>Acetobacterales</taxon>
        <taxon>Acetobacteraceae</taxon>
        <taxon>Gluconacetobacter</taxon>
    </lineage>
</organism>
<dbReference type="EC" id="6.1.1.-" evidence="9"/>
<keyword evidence="3 7" id="KW-0547">Nucleotide-binding</keyword>
<dbReference type="PANTHER" id="PTHR43311:SF1">
    <property type="entry name" value="GLUTAMYL-Q TRNA(ASP) SYNTHETASE"/>
    <property type="match status" value="1"/>
</dbReference>
<evidence type="ECO:0000256" key="2">
    <source>
        <dbReference type="ARBA" id="ARBA00022723"/>
    </source>
</evidence>
<keyword evidence="5 7" id="KW-0067">ATP-binding</keyword>
<dbReference type="GO" id="GO:0005524">
    <property type="term" value="F:ATP binding"/>
    <property type="evidence" value="ECO:0007669"/>
    <property type="project" value="UniProtKB-KW"/>
</dbReference>
<dbReference type="EMBL" id="JABEQJ010000016">
    <property type="protein sequence ID" value="MBB2161085.1"/>
    <property type="molecule type" value="Genomic_DNA"/>
</dbReference>
<dbReference type="PRINTS" id="PR00987">
    <property type="entry name" value="TRNASYNTHGLU"/>
</dbReference>
<keyword evidence="1 7" id="KW-0436">Ligase</keyword>
<dbReference type="SUPFAM" id="SSF52374">
    <property type="entry name" value="Nucleotidylyl transferase"/>
    <property type="match status" value="1"/>
</dbReference>
<feature type="domain" description="Glutamyl/glutaminyl-tRNA synthetase class Ib catalytic" evidence="8">
    <location>
        <begin position="19"/>
        <end position="294"/>
    </location>
</feature>
<keyword evidence="2" id="KW-0479">Metal-binding</keyword>
<dbReference type="GO" id="GO:0005829">
    <property type="term" value="C:cytosol"/>
    <property type="evidence" value="ECO:0007669"/>
    <property type="project" value="TreeGrafter"/>
</dbReference>
<dbReference type="GO" id="GO:0006424">
    <property type="term" value="P:glutamyl-tRNA aminoacylation"/>
    <property type="evidence" value="ECO:0007669"/>
    <property type="project" value="TreeGrafter"/>
</dbReference>
<dbReference type="Pfam" id="PF00749">
    <property type="entry name" value="tRNA-synt_1c"/>
    <property type="match status" value="1"/>
</dbReference>
<evidence type="ECO:0000256" key="1">
    <source>
        <dbReference type="ARBA" id="ARBA00022598"/>
    </source>
</evidence>
<dbReference type="InterPro" id="IPR000924">
    <property type="entry name" value="Glu/Gln-tRNA-synth"/>
</dbReference>
<dbReference type="InterPro" id="IPR014729">
    <property type="entry name" value="Rossmann-like_a/b/a_fold"/>
</dbReference>
<gene>
    <name evidence="9" type="primary">gluQRS</name>
    <name evidence="9" type="ORF">HLH48_13035</name>
</gene>
<dbReference type="InterPro" id="IPR020058">
    <property type="entry name" value="Glu/Gln-tRNA-synth_Ib_cat-dom"/>
</dbReference>
<evidence type="ECO:0000259" key="8">
    <source>
        <dbReference type="Pfam" id="PF00749"/>
    </source>
</evidence>
<keyword evidence="7" id="KW-0648">Protein biosynthesis</keyword>
<keyword evidence="6 7" id="KW-0030">Aminoacyl-tRNA synthetase</keyword>
<name>A0A7W4NSD5_9PROT</name>
<sequence>MMASCCFQSGNPDTARGWVTRFAPSPTGYLHLGHAAAALAAWQAAEDSGGRFLLRIEDIDPGRCRTDYDDAIREDLAWLGIVPDGPVRRQSDHMAEYRAVLDALAGRGLLYPCFCTRADIRREAAEAAHAPHHAPDGTLAYGGTCRALSAEARAERIAGGAPHVLRLDMARATGEVGGDIMTWREWEAGSGRRRVSAPVAPFGDVVLARKDCPASYHLCVTHDDARQGVGLVTRGADLRPATAVHRLLQVLMGWPAPDYFHHPLLLDDQGRRLAKRDGARSLRALRAAGYDARAVRDAATGKAPLPA</sequence>
<dbReference type="AlphaFoldDB" id="A0A7W4NSD5"/>
<comment type="similarity">
    <text evidence="7">Belongs to the class-I aminoacyl-tRNA synthetase family.</text>
</comment>
<dbReference type="PROSITE" id="PS00178">
    <property type="entry name" value="AA_TRNA_LIGASE_I"/>
    <property type="match status" value="1"/>
</dbReference>